<accession>A0ABT3SSG4</accession>
<evidence type="ECO:0000313" key="1">
    <source>
        <dbReference type="EMBL" id="MCX2972590.1"/>
    </source>
</evidence>
<protein>
    <recommendedName>
        <fullName evidence="3">NAD(P)-binding domain-containing protein</fullName>
    </recommendedName>
</protein>
<dbReference type="Proteomes" id="UP001143307">
    <property type="component" value="Unassembled WGS sequence"/>
</dbReference>
<sequence>MIIKWLAIMLTVVFALIIGFNVWGAATQGSLEPADNAERDTSANKVVMVFGATGSAGGGLLKAAVEDNEVEKVYVVTRRSTDYIASVEARDKVSVIMHKDFTDYSQLNSQLGEVSTVLWALGTSSMSVDAATYTLIHVDFPAAFVPVWLAARRAAGHIDSPMAYHFIAGMGTGASDAPWAHDKRQTERDVAAMAEGTGLRSFSYRSAYIRPISETTNIGHHITEVLLRPGKLVTSSKKLGQAMLEISARTQELPNGTLLDNGDSLAYTKAYLARGE</sequence>
<evidence type="ECO:0008006" key="3">
    <source>
        <dbReference type="Google" id="ProtNLM"/>
    </source>
</evidence>
<comment type="caution">
    <text evidence="1">The sequence shown here is derived from an EMBL/GenBank/DDBJ whole genome shotgun (WGS) entry which is preliminary data.</text>
</comment>
<dbReference type="SUPFAM" id="SSF51735">
    <property type="entry name" value="NAD(P)-binding Rossmann-fold domains"/>
    <property type="match status" value="1"/>
</dbReference>
<keyword evidence="2" id="KW-1185">Reference proteome</keyword>
<proteinExistence type="predicted"/>
<dbReference type="RefSeq" id="WP_007227454.1">
    <property type="nucleotide sequence ID" value="NZ_SHNP01000001.1"/>
</dbReference>
<dbReference type="InterPro" id="IPR036291">
    <property type="entry name" value="NAD(P)-bd_dom_sf"/>
</dbReference>
<gene>
    <name evidence="1" type="ORF">EYC87_03185</name>
</gene>
<organism evidence="1 2">
    <name type="scientific">Candidatus Seongchinamella marina</name>
    <dbReference type="NCBI Taxonomy" id="2518990"/>
    <lineage>
        <taxon>Bacteria</taxon>
        <taxon>Pseudomonadati</taxon>
        <taxon>Pseudomonadota</taxon>
        <taxon>Gammaproteobacteria</taxon>
        <taxon>Cellvibrionales</taxon>
        <taxon>Halieaceae</taxon>
        <taxon>Seongchinamella</taxon>
    </lineage>
</organism>
<name>A0ABT3SSG4_9GAMM</name>
<dbReference type="PANTHER" id="PTHR14097">
    <property type="entry name" value="OXIDOREDUCTASE HTATIP2"/>
    <property type="match status" value="1"/>
</dbReference>
<dbReference type="Gene3D" id="3.40.50.720">
    <property type="entry name" value="NAD(P)-binding Rossmann-like Domain"/>
    <property type="match status" value="1"/>
</dbReference>
<reference evidence="1" key="1">
    <citation type="submission" date="2019-02" db="EMBL/GenBank/DDBJ databases">
        <authorList>
            <person name="Li S.-H."/>
        </authorList>
    </citation>
    <scope>NUCLEOTIDE SEQUENCE</scope>
    <source>
        <strain evidence="1">IMCC8485</strain>
    </source>
</reference>
<dbReference type="PANTHER" id="PTHR14097:SF8">
    <property type="entry name" value="NAD(P)-BINDING DOMAIN-CONTAINING PROTEIN"/>
    <property type="match status" value="1"/>
</dbReference>
<evidence type="ECO:0000313" key="2">
    <source>
        <dbReference type="Proteomes" id="UP001143307"/>
    </source>
</evidence>
<dbReference type="EMBL" id="SHNP01000001">
    <property type="protein sequence ID" value="MCX2972590.1"/>
    <property type="molecule type" value="Genomic_DNA"/>
</dbReference>